<dbReference type="AlphaFoldDB" id="E6PTJ5"/>
<comment type="caution">
    <text evidence="1">The sequence shown here is derived from an EMBL/GenBank/DDBJ whole genome shotgun (WGS) entry which is preliminary data.</text>
</comment>
<organism evidence="1">
    <name type="scientific">mine drainage metagenome</name>
    <dbReference type="NCBI Taxonomy" id="410659"/>
    <lineage>
        <taxon>unclassified sequences</taxon>
        <taxon>metagenomes</taxon>
        <taxon>ecological metagenomes</taxon>
    </lineage>
</organism>
<name>E6PTJ5_9ZZZZ</name>
<evidence type="ECO:0000313" key="1">
    <source>
        <dbReference type="EMBL" id="CBH98252.1"/>
    </source>
</evidence>
<dbReference type="EMBL" id="CABM01000049">
    <property type="protein sequence ID" value="CBH98252.1"/>
    <property type="molecule type" value="Genomic_DNA"/>
</dbReference>
<proteinExistence type="predicted"/>
<reference evidence="1" key="1">
    <citation type="submission" date="2009-10" db="EMBL/GenBank/DDBJ databases">
        <title>Diversity of trophic interactions inside an arsenic-rich microbial ecosystem.</title>
        <authorList>
            <person name="Bertin P.N."/>
            <person name="Heinrich-Salmeron A."/>
            <person name="Pelletier E."/>
            <person name="Goulhen-Chollet F."/>
            <person name="Arsene-Ploetze F."/>
            <person name="Gallien S."/>
            <person name="Calteau A."/>
            <person name="Vallenet D."/>
            <person name="Casiot C."/>
            <person name="Chane-Woon-Ming B."/>
            <person name="Giloteaux L."/>
            <person name="Barakat M."/>
            <person name="Bonnefoy V."/>
            <person name="Bruneel O."/>
            <person name="Chandler M."/>
            <person name="Cleiss J."/>
            <person name="Duran R."/>
            <person name="Elbaz-Poulichet F."/>
            <person name="Fonknechten N."/>
            <person name="Lauga B."/>
            <person name="Mornico D."/>
            <person name="Ortet P."/>
            <person name="Schaeffer C."/>
            <person name="Siguier P."/>
            <person name="Alexander Thil Smith A."/>
            <person name="Van Dorsselaer A."/>
            <person name="Weissenbach J."/>
            <person name="Medigue C."/>
            <person name="Le Paslier D."/>
        </authorList>
    </citation>
    <scope>NUCLEOTIDE SEQUENCE</scope>
</reference>
<gene>
    <name evidence="1" type="ORF">CARN2_3728</name>
</gene>
<sequence>MSMICMGCSCVGLHAGCVLPAVAWLASHDASAHCFCATSTHPTAAPEVLRYRSAGAAEMPELKTVRSGPVGRILCIGCPTWQPFLWAVRYRNGSLPPTRRLARAALSQGPKALLRLPIWCCSGWRLPRFTSTRLPPRLLVSVVLFVASPRTAVSRHPALWSPDLPHRAGRPAPARLPGPLRNVHYPRTMHRQVFDLAQAAARHSSLSCKFARPPCPSSSTKTRSTPA</sequence>
<accession>E6PTJ5</accession>
<protein>
    <submittedName>
        <fullName evidence="1">Uncharacterized protein</fullName>
    </submittedName>
</protein>